<protein>
    <submittedName>
        <fullName evidence="1">Uncharacterized protein</fullName>
    </submittedName>
</protein>
<evidence type="ECO:0000313" key="2">
    <source>
        <dbReference type="Proteomes" id="UP000606974"/>
    </source>
</evidence>
<gene>
    <name evidence="1" type="ORF">GJ744_006599</name>
</gene>
<accession>A0A8H7E9Y5</accession>
<keyword evidence="2" id="KW-1185">Reference proteome</keyword>
<organism evidence="1 2">
    <name type="scientific">Endocarpon pusillum</name>
    <dbReference type="NCBI Taxonomy" id="364733"/>
    <lineage>
        <taxon>Eukaryota</taxon>
        <taxon>Fungi</taxon>
        <taxon>Dikarya</taxon>
        <taxon>Ascomycota</taxon>
        <taxon>Pezizomycotina</taxon>
        <taxon>Eurotiomycetes</taxon>
        <taxon>Chaetothyriomycetidae</taxon>
        <taxon>Verrucariales</taxon>
        <taxon>Verrucariaceae</taxon>
        <taxon>Endocarpon</taxon>
    </lineage>
</organism>
<proteinExistence type="predicted"/>
<comment type="caution">
    <text evidence="1">The sequence shown here is derived from an EMBL/GenBank/DDBJ whole genome shotgun (WGS) entry which is preliminary data.</text>
</comment>
<evidence type="ECO:0000313" key="1">
    <source>
        <dbReference type="EMBL" id="KAF7513985.1"/>
    </source>
</evidence>
<sequence>MFLAVGSNPAAEEVFCICNQSLTIEHTHPASQRKKMESFHAQIMLAMTCKRVGIANHEILASNINPLYSTMMTLL</sequence>
<dbReference type="AlphaFoldDB" id="A0A8H7E9Y5"/>
<dbReference type="Proteomes" id="UP000606974">
    <property type="component" value="Unassembled WGS sequence"/>
</dbReference>
<name>A0A8H7E9Y5_9EURO</name>
<reference evidence="1" key="1">
    <citation type="submission" date="2020-02" db="EMBL/GenBank/DDBJ databases">
        <authorList>
            <person name="Palmer J.M."/>
        </authorList>
    </citation>
    <scope>NUCLEOTIDE SEQUENCE</scope>
    <source>
        <strain evidence="1">EPUS1.4</strain>
        <tissue evidence="1">Thallus</tissue>
    </source>
</reference>
<dbReference type="EMBL" id="JAACFV010000003">
    <property type="protein sequence ID" value="KAF7513985.1"/>
    <property type="molecule type" value="Genomic_DNA"/>
</dbReference>